<dbReference type="GO" id="GO:0005880">
    <property type="term" value="C:nuclear microtubule"/>
    <property type="evidence" value="ECO:0007669"/>
    <property type="project" value="TreeGrafter"/>
</dbReference>
<gene>
    <name evidence="3" type="ORF">SEVIR_2G217900v2</name>
</gene>
<keyword evidence="4" id="KW-1185">Reference proteome</keyword>
<feature type="compositionally biased region" description="Polar residues" evidence="2">
    <location>
        <begin position="305"/>
        <end position="343"/>
    </location>
</feature>
<dbReference type="GO" id="GO:0008017">
    <property type="term" value="F:microtubule binding"/>
    <property type="evidence" value="ECO:0007669"/>
    <property type="project" value="TreeGrafter"/>
</dbReference>
<name>A0A4U6VTH8_SETVI</name>
<dbReference type="GO" id="GO:0051225">
    <property type="term" value="P:spindle assembly"/>
    <property type="evidence" value="ECO:0007669"/>
    <property type="project" value="TreeGrafter"/>
</dbReference>
<evidence type="ECO:0000313" key="4">
    <source>
        <dbReference type="Proteomes" id="UP000298652"/>
    </source>
</evidence>
<dbReference type="PANTHER" id="PTHR31807:SF55">
    <property type="entry name" value="OS09G0422600 PROTEIN"/>
    <property type="match status" value="1"/>
</dbReference>
<evidence type="ECO:0000256" key="2">
    <source>
        <dbReference type="SAM" id="MobiDB-lite"/>
    </source>
</evidence>
<dbReference type="AlphaFoldDB" id="A0A4U6VTH8"/>
<feature type="compositionally biased region" description="Basic and acidic residues" evidence="2">
    <location>
        <begin position="25"/>
        <end position="38"/>
    </location>
</feature>
<feature type="region of interest" description="Disordered" evidence="2">
    <location>
        <begin position="225"/>
        <end position="343"/>
    </location>
</feature>
<protein>
    <recommendedName>
        <fullName evidence="5">AUGMIN subunit 8</fullName>
    </recommendedName>
</protein>
<accession>A0A4U6VTH8</accession>
<evidence type="ECO:0000256" key="1">
    <source>
        <dbReference type="ARBA" id="ARBA00010016"/>
    </source>
</evidence>
<dbReference type="OMA" id="CEMLMAS"/>
<evidence type="ECO:0008006" key="5">
    <source>
        <dbReference type="Google" id="ProtNLM"/>
    </source>
</evidence>
<dbReference type="GO" id="GO:0005737">
    <property type="term" value="C:cytoplasm"/>
    <property type="evidence" value="ECO:0007669"/>
    <property type="project" value="TreeGrafter"/>
</dbReference>
<comment type="similarity">
    <text evidence="1">Belongs to the QWRF family.</text>
</comment>
<proteinExistence type="inferred from homology"/>
<feature type="compositionally biased region" description="Polar residues" evidence="2">
    <location>
        <begin position="53"/>
        <end position="65"/>
    </location>
</feature>
<dbReference type="InterPro" id="IPR007573">
    <property type="entry name" value="QWRF"/>
</dbReference>
<feature type="compositionally biased region" description="Basic and acidic residues" evidence="2">
    <location>
        <begin position="1"/>
        <end position="18"/>
    </location>
</feature>
<feature type="region of interest" description="Disordered" evidence="2">
    <location>
        <begin position="1"/>
        <end position="130"/>
    </location>
</feature>
<dbReference type="PANTHER" id="PTHR31807">
    <property type="entry name" value="AUGMIN FAMILY MEMBER"/>
    <property type="match status" value="1"/>
</dbReference>
<feature type="compositionally biased region" description="Low complexity" evidence="2">
    <location>
        <begin position="82"/>
        <end position="106"/>
    </location>
</feature>
<feature type="compositionally biased region" description="Polar residues" evidence="2">
    <location>
        <begin position="159"/>
        <end position="169"/>
    </location>
</feature>
<dbReference type="Proteomes" id="UP000298652">
    <property type="component" value="Chromosome 2"/>
</dbReference>
<sequence length="570" mass="62961">MDALKNEVKKATLVDETLRPPLVPSEKHNAFRGRDVASRYKTGPADATKTRRCTSPSLGRTSATEGTPAPKRAQSADRRRPSTPSTPTSRVSTPSTPTPRSITPVRDTARDLHKNSKRIASTKAPDGLWPAMRNLSSSFQSESVSTPATRKDKVISASSLDCTKGQGSVLTERKRSPFRRKNTGEQCENAQPSEEPPKRVIEQHRWPAMIGGQVPKNLMSRSIDLSGKTTRPVPSANTSRGISPRKTPSVESSDKGLSPSLDEVARSLAIQASRRDDKADSQKTERSKSVSRPNRTATFPVPVLQRSSSPNKALPAASSTSRAFQSPSRTRPSTPCRSQSAGAIQPSVTSPLINYMVDARKGKKNASQIEYIHQLRLLYNRHLQWLFINANAEDTLSFQKVTVENAIYNVWRNTIDLRDSVNMRRIMVQHLQQELRLYNILKEQIAYLEQWPTLERENSISLFGATEALKASTLRLPVTSGAKADAIALKNAVSSAVDVMQGLGSSVCCMFSKITDQESLVSELSVIAGQEKVMLDECRELLATAAKLQVHESSIRTHLMQQRHRLHDMN</sequence>
<feature type="region of interest" description="Disordered" evidence="2">
    <location>
        <begin position="159"/>
        <end position="202"/>
    </location>
</feature>
<dbReference type="EMBL" id="CM016553">
    <property type="protein sequence ID" value="TKW33210.1"/>
    <property type="molecule type" value="Genomic_DNA"/>
</dbReference>
<dbReference type="Pfam" id="PF04484">
    <property type="entry name" value="QWRF"/>
    <property type="match status" value="1"/>
</dbReference>
<reference evidence="3" key="1">
    <citation type="submission" date="2019-03" db="EMBL/GenBank/DDBJ databases">
        <title>WGS assembly of Setaria viridis.</title>
        <authorList>
            <person name="Huang P."/>
            <person name="Jenkins J."/>
            <person name="Grimwood J."/>
            <person name="Barry K."/>
            <person name="Healey A."/>
            <person name="Mamidi S."/>
            <person name="Sreedasyam A."/>
            <person name="Shu S."/>
            <person name="Feldman M."/>
            <person name="Wu J."/>
            <person name="Yu Y."/>
            <person name="Chen C."/>
            <person name="Johnson J."/>
            <person name="Rokhsar D."/>
            <person name="Baxter I."/>
            <person name="Schmutz J."/>
            <person name="Brutnell T."/>
            <person name="Kellogg E."/>
        </authorList>
    </citation>
    <scope>NUCLEOTIDE SEQUENCE [LARGE SCALE GENOMIC DNA]</scope>
</reference>
<evidence type="ECO:0000313" key="3">
    <source>
        <dbReference type="EMBL" id="TKW33210.1"/>
    </source>
</evidence>
<feature type="compositionally biased region" description="Basic and acidic residues" evidence="2">
    <location>
        <begin position="273"/>
        <end position="288"/>
    </location>
</feature>
<dbReference type="Gramene" id="TKW33210">
    <property type="protein sequence ID" value="TKW33210"/>
    <property type="gene ID" value="SEVIR_2G217900v2"/>
</dbReference>
<organism evidence="3 4">
    <name type="scientific">Setaria viridis</name>
    <name type="common">Green bristlegrass</name>
    <name type="synonym">Setaria italica subsp. viridis</name>
    <dbReference type="NCBI Taxonomy" id="4556"/>
    <lineage>
        <taxon>Eukaryota</taxon>
        <taxon>Viridiplantae</taxon>
        <taxon>Streptophyta</taxon>
        <taxon>Embryophyta</taxon>
        <taxon>Tracheophyta</taxon>
        <taxon>Spermatophyta</taxon>
        <taxon>Magnoliopsida</taxon>
        <taxon>Liliopsida</taxon>
        <taxon>Poales</taxon>
        <taxon>Poaceae</taxon>
        <taxon>PACMAD clade</taxon>
        <taxon>Panicoideae</taxon>
        <taxon>Panicodae</taxon>
        <taxon>Paniceae</taxon>
        <taxon>Cenchrinae</taxon>
        <taxon>Setaria</taxon>
    </lineage>
</organism>